<proteinExistence type="predicted"/>
<reference evidence="2" key="1">
    <citation type="journal article" date="2023" name="Plant J.">
        <title>The genome of the king protea, Protea cynaroides.</title>
        <authorList>
            <person name="Chang J."/>
            <person name="Duong T.A."/>
            <person name="Schoeman C."/>
            <person name="Ma X."/>
            <person name="Roodt D."/>
            <person name="Barker N."/>
            <person name="Li Z."/>
            <person name="Van de Peer Y."/>
            <person name="Mizrachi E."/>
        </authorList>
    </citation>
    <scope>NUCLEOTIDE SEQUENCE</scope>
    <source>
        <tissue evidence="2">Young leaves</tissue>
    </source>
</reference>
<dbReference type="Proteomes" id="UP001141806">
    <property type="component" value="Unassembled WGS sequence"/>
</dbReference>
<organism evidence="2 3">
    <name type="scientific">Protea cynaroides</name>
    <dbReference type="NCBI Taxonomy" id="273540"/>
    <lineage>
        <taxon>Eukaryota</taxon>
        <taxon>Viridiplantae</taxon>
        <taxon>Streptophyta</taxon>
        <taxon>Embryophyta</taxon>
        <taxon>Tracheophyta</taxon>
        <taxon>Spermatophyta</taxon>
        <taxon>Magnoliopsida</taxon>
        <taxon>Proteales</taxon>
        <taxon>Proteaceae</taxon>
        <taxon>Protea</taxon>
    </lineage>
</organism>
<keyword evidence="3" id="KW-1185">Reference proteome</keyword>
<accession>A0A9Q0QZN9</accession>
<gene>
    <name evidence="2" type="ORF">NE237_008778</name>
</gene>
<dbReference type="AlphaFoldDB" id="A0A9Q0QZN9"/>
<dbReference type="EMBL" id="JAMYWD010000002">
    <property type="protein sequence ID" value="KAJ4977998.1"/>
    <property type="molecule type" value="Genomic_DNA"/>
</dbReference>
<evidence type="ECO:0000256" key="1">
    <source>
        <dbReference type="SAM" id="MobiDB-lite"/>
    </source>
</evidence>
<feature type="region of interest" description="Disordered" evidence="1">
    <location>
        <begin position="61"/>
        <end position="81"/>
    </location>
</feature>
<evidence type="ECO:0000313" key="2">
    <source>
        <dbReference type="EMBL" id="KAJ4977998.1"/>
    </source>
</evidence>
<sequence>MSNASGRFGCGKVVSRRGCDLNSVAPPPRLVSVGGTGNVLVDSNKLNSSWAEMANLIEEKGSGSAMGSGESDKEEGAAFNSPDTIPMQVALTVGSLVPTARELVVAYEGLEDPTLLWSEELEVATIVFDSGSISTSEHGRVAVVNLPELAIVDVSMQKDSVPFALINRSRSQRHNGARSPKRSSWLGK</sequence>
<name>A0A9Q0QZN9_9MAGN</name>
<protein>
    <submittedName>
        <fullName evidence="2">Uncharacterized protein</fullName>
    </submittedName>
</protein>
<evidence type="ECO:0000313" key="3">
    <source>
        <dbReference type="Proteomes" id="UP001141806"/>
    </source>
</evidence>
<comment type="caution">
    <text evidence="2">The sequence shown here is derived from an EMBL/GenBank/DDBJ whole genome shotgun (WGS) entry which is preliminary data.</text>
</comment>